<feature type="transmembrane region" description="Helical" evidence="1">
    <location>
        <begin position="30"/>
        <end position="47"/>
    </location>
</feature>
<accession>A0AA86T6Z1</accession>
<evidence type="ECO:0000313" key="4">
    <source>
        <dbReference type="Proteomes" id="UP001179121"/>
    </source>
</evidence>
<dbReference type="Proteomes" id="UP001179121">
    <property type="component" value="Chromosome"/>
</dbReference>
<feature type="domain" description="CAAX prenyl protease 2/Lysostaphin resistance protein A-like" evidence="2">
    <location>
        <begin position="135"/>
        <end position="222"/>
    </location>
</feature>
<feature type="transmembrane region" description="Helical" evidence="1">
    <location>
        <begin position="138"/>
        <end position="158"/>
    </location>
</feature>
<reference evidence="3" key="1">
    <citation type="submission" date="2022-10" db="EMBL/GenBank/DDBJ databases">
        <authorList>
            <person name="Koch H."/>
        </authorList>
    </citation>
    <scope>NUCLEOTIDE SEQUENCE</scope>
    <source>
        <strain evidence="3">DNF</strain>
    </source>
</reference>
<dbReference type="AlphaFoldDB" id="A0AA86T6Z1"/>
<feature type="transmembrane region" description="Helical" evidence="1">
    <location>
        <begin position="92"/>
        <end position="118"/>
    </location>
</feature>
<dbReference type="GO" id="GO:0004175">
    <property type="term" value="F:endopeptidase activity"/>
    <property type="evidence" value="ECO:0007669"/>
    <property type="project" value="UniProtKB-ARBA"/>
</dbReference>
<protein>
    <recommendedName>
        <fullName evidence="2">CAAX prenyl protease 2/Lysostaphin resistance protein A-like domain-containing protein</fullName>
    </recommendedName>
</protein>
<dbReference type="GO" id="GO:0080120">
    <property type="term" value="P:CAAX-box protein maturation"/>
    <property type="evidence" value="ECO:0007669"/>
    <property type="project" value="UniProtKB-ARBA"/>
</dbReference>
<dbReference type="KEGG" id="nti:DNFV4_01876"/>
<feature type="transmembrane region" description="Helical" evidence="1">
    <location>
        <begin position="53"/>
        <end position="71"/>
    </location>
</feature>
<dbReference type="InterPro" id="IPR003675">
    <property type="entry name" value="Rce1/LyrA-like_dom"/>
</dbReference>
<proteinExistence type="predicted"/>
<keyword evidence="1" id="KW-0472">Membrane</keyword>
<dbReference type="EMBL" id="OX365700">
    <property type="protein sequence ID" value="CAI4031453.1"/>
    <property type="molecule type" value="Genomic_DNA"/>
</dbReference>
<name>A0AA86T6Z1_9BACT</name>
<gene>
    <name evidence="3" type="ORF">DNFV4_01876</name>
</gene>
<evidence type="ECO:0000259" key="2">
    <source>
        <dbReference type="Pfam" id="PF02517"/>
    </source>
</evidence>
<feature type="transmembrane region" description="Helical" evidence="1">
    <location>
        <begin position="212"/>
        <end position="230"/>
    </location>
</feature>
<keyword evidence="1" id="KW-0812">Transmembrane</keyword>
<evidence type="ECO:0000313" key="3">
    <source>
        <dbReference type="EMBL" id="CAI4031453.1"/>
    </source>
</evidence>
<feature type="transmembrane region" description="Helical" evidence="1">
    <location>
        <begin position="179"/>
        <end position="206"/>
    </location>
</feature>
<keyword evidence="4" id="KW-1185">Reference proteome</keyword>
<evidence type="ECO:0000256" key="1">
    <source>
        <dbReference type="SAM" id="Phobius"/>
    </source>
</evidence>
<dbReference type="Pfam" id="PF02517">
    <property type="entry name" value="Rce1-like"/>
    <property type="match status" value="1"/>
</dbReference>
<sequence length="248" mass="27397">MMKRAADVSMAIFSARADEAICQTPRQRRAAVELLVLGILAGCFLALFPRRPIVVDLGLALFAVGLVLLGANNRKGQCWGSPAAEVGHASRWRGVAVTMTMTVIVMLVWFAVGAVIGYQGADWPGVKARILHPYIPTAVLLYLPWALIQQILFQFYLLGRVRALCPSLHPLAQSSLNGLIFGLVHATDLEIMLLAALGGTLWSWLYLRDRRLWPLAVSHALVGTTFYYWVYGYDLASRWSAFLRSLLG</sequence>
<keyword evidence="1" id="KW-1133">Transmembrane helix</keyword>
<organism evidence="3 4">
    <name type="scientific">Nitrospira tepida</name>
    <dbReference type="NCBI Taxonomy" id="2973512"/>
    <lineage>
        <taxon>Bacteria</taxon>
        <taxon>Pseudomonadati</taxon>
        <taxon>Nitrospirota</taxon>
        <taxon>Nitrospiria</taxon>
        <taxon>Nitrospirales</taxon>
        <taxon>Nitrospiraceae</taxon>
        <taxon>Nitrospira</taxon>
    </lineage>
</organism>